<dbReference type="InterPro" id="IPR049712">
    <property type="entry name" value="Poly_export"/>
</dbReference>
<dbReference type="GO" id="GO:0015159">
    <property type="term" value="F:polysaccharide transmembrane transporter activity"/>
    <property type="evidence" value="ECO:0007669"/>
    <property type="project" value="InterPro"/>
</dbReference>
<dbReference type="EMBL" id="BJYT01000001">
    <property type="protein sequence ID" value="GEO08170.1"/>
    <property type="molecule type" value="Genomic_DNA"/>
</dbReference>
<keyword evidence="1" id="KW-0732">Signal</keyword>
<dbReference type="PANTHER" id="PTHR33619">
    <property type="entry name" value="POLYSACCHARIDE EXPORT PROTEIN GFCE-RELATED"/>
    <property type="match status" value="1"/>
</dbReference>
<evidence type="ECO:0000313" key="4">
    <source>
        <dbReference type="Proteomes" id="UP000321513"/>
    </source>
</evidence>
<comment type="caution">
    <text evidence="3">The sequence shown here is derived from an EMBL/GenBank/DDBJ whole genome shotgun (WGS) entry which is preliminary data.</text>
</comment>
<dbReference type="InterPro" id="IPR003715">
    <property type="entry name" value="Poly_export_N"/>
</dbReference>
<dbReference type="RefSeq" id="WP_246113148.1">
    <property type="nucleotide sequence ID" value="NZ_BJYT01000001.1"/>
</dbReference>
<dbReference type="AlphaFoldDB" id="A0A512B883"/>
<proteinExistence type="predicted"/>
<dbReference type="PANTHER" id="PTHR33619:SF3">
    <property type="entry name" value="POLYSACCHARIDE EXPORT PROTEIN GFCE-RELATED"/>
    <property type="match status" value="1"/>
</dbReference>
<evidence type="ECO:0000259" key="2">
    <source>
        <dbReference type="Pfam" id="PF02563"/>
    </source>
</evidence>
<sequence>MADSTIEYKIENLEPVIQKNDILSITVSSVNAEATVPFNLYAKTTSQGNVNAGTASQSNGFLVDQDGTLQFPMLGRIKAAGLTKKQLKSIITRDLIQKNLLYDPVVDIRYLNYKVTVLGEVIHPSVFNVPSEKITLLEALGLAGDLTPYARRDNILILHEVEEGKRVAKRINLNDNELLTSPYYYLKSNDVVYVAANEAKVASTSTTKQWLPVFISSLSFIAIVVDRLTR</sequence>
<dbReference type="Gene3D" id="3.30.1950.10">
    <property type="entry name" value="wza like domain"/>
    <property type="match status" value="1"/>
</dbReference>
<name>A0A512B883_9BACT</name>
<keyword evidence="4" id="KW-1185">Reference proteome</keyword>
<protein>
    <submittedName>
        <fullName evidence="3">Polysaccharide biosynthesis protein</fullName>
    </submittedName>
</protein>
<accession>A0A512B883</accession>
<gene>
    <name evidence="3" type="ORF">SAE01_06660</name>
</gene>
<dbReference type="Proteomes" id="UP000321513">
    <property type="component" value="Unassembled WGS sequence"/>
</dbReference>
<feature type="domain" description="Polysaccharide export protein N-terminal" evidence="2">
    <location>
        <begin position="16"/>
        <end position="109"/>
    </location>
</feature>
<reference evidence="3 4" key="1">
    <citation type="submission" date="2019-07" db="EMBL/GenBank/DDBJ databases">
        <title>Whole genome shotgun sequence of Segetibacter aerophilus NBRC 106135.</title>
        <authorList>
            <person name="Hosoyama A."/>
            <person name="Uohara A."/>
            <person name="Ohji S."/>
            <person name="Ichikawa N."/>
        </authorList>
    </citation>
    <scope>NUCLEOTIDE SEQUENCE [LARGE SCALE GENOMIC DNA]</scope>
    <source>
        <strain evidence="3 4">NBRC 106135</strain>
    </source>
</reference>
<dbReference type="Pfam" id="PF02563">
    <property type="entry name" value="Poly_export"/>
    <property type="match status" value="1"/>
</dbReference>
<evidence type="ECO:0000313" key="3">
    <source>
        <dbReference type="EMBL" id="GEO08170.1"/>
    </source>
</evidence>
<dbReference type="Gene3D" id="3.10.560.10">
    <property type="entry name" value="Outer membrane lipoprotein wza domain like"/>
    <property type="match status" value="1"/>
</dbReference>
<organism evidence="3 4">
    <name type="scientific">Segetibacter aerophilus</name>
    <dbReference type="NCBI Taxonomy" id="670293"/>
    <lineage>
        <taxon>Bacteria</taxon>
        <taxon>Pseudomonadati</taxon>
        <taxon>Bacteroidota</taxon>
        <taxon>Chitinophagia</taxon>
        <taxon>Chitinophagales</taxon>
        <taxon>Chitinophagaceae</taxon>
        <taxon>Segetibacter</taxon>
    </lineage>
</organism>
<evidence type="ECO:0000256" key="1">
    <source>
        <dbReference type="ARBA" id="ARBA00022729"/>
    </source>
</evidence>